<name>A0A2K8QQW8_9GAMM</name>
<dbReference type="EMBL" id="CP025003">
    <property type="protein sequence ID" value="ATZ95782.1"/>
    <property type="molecule type" value="Genomic_DNA"/>
</dbReference>
<dbReference type="OrthoDB" id="9802846at2"/>
<dbReference type="Proteomes" id="UP000231901">
    <property type="component" value="Chromosome"/>
</dbReference>
<accession>A0A2K8QQW8</accession>
<dbReference type="RefSeq" id="WP_049855528.1">
    <property type="nucleotide sequence ID" value="NZ_BMJF01000019.1"/>
</dbReference>
<feature type="domain" description="IraD/Gp25-like" evidence="1">
    <location>
        <begin position="29"/>
        <end position="119"/>
    </location>
</feature>
<evidence type="ECO:0000313" key="3">
    <source>
        <dbReference type="Proteomes" id="UP000231901"/>
    </source>
</evidence>
<dbReference type="Gene3D" id="3.10.450.40">
    <property type="match status" value="1"/>
</dbReference>
<sequence length="139" mass="15533">MDNDNAFLGTGWGFPPQFDATAQSIGMVSGDEDVRQSLALLLSTRPGERIMAPEYGCDIQGMVFEDLTLSTLTDMKARIEQAILFFEPRIRLQAIVIDNQQAIDGKLLIHLDYTLIATNTRSNMVYPFYLREGTLVTTP</sequence>
<dbReference type="AlphaFoldDB" id="A0A2K8QQW8"/>
<dbReference type="InterPro" id="IPR007048">
    <property type="entry name" value="IraD/Gp25-like"/>
</dbReference>
<gene>
    <name evidence="2" type="ORF">CVE23_18495</name>
</gene>
<evidence type="ECO:0000313" key="2">
    <source>
        <dbReference type="EMBL" id="ATZ95782.1"/>
    </source>
</evidence>
<evidence type="ECO:0000259" key="1">
    <source>
        <dbReference type="Pfam" id="PF04965"/>
    </source>
</evidence>
<organism evidence="2 3">
    <name type="scientific">Dickeya fangzhongdai</name>
    <dbReference type="NCBI Taxonomy" id="1778540"/>
    <lineage>
        <taxon>Bacteria</taxon>
        <taxon>Pseudomonadati</taxon>
        <taxon>Pseudomonadota</taxon>
        <taxon>Gammaproteobacteria</taxon>
        <taxon>Enterobacterales</taxon>
        <taxon>Pectobacteriaceae</taxon>
        <taxon>Dickeya</taxon>
    </lineage>
</organism>
<dbReference type="Pfam" id="PF04965">
    <property type="entry name" value="GPW_gp25"/>
    <property type="match status" value="1"/>
</dbReference>
<keyword evidence="3" id="KW-1185">Reference proteome</keyword>
<dbReference type="GeneID" id="66566305"/>
<reference evidence="3" key="1">
    <citation type="journal article" date="2018" name="Genome Announc.">
        <title>Complete genome sequence of a Dickeya fangzhongdai type strain causing bleeding canker of pear tree trunks.</title>
        <authorList>
            <person name="Zhao Y."/>
            <person name="Tian Y."/>
            <person name="Li X."/>
            <person name="Hu B."/>
        </authorList>
    </citation>
    <scope>NUCLEOTIDE SEQUENCE [LARGE SCALE GENOMIC DNA]</scope>
    <source>
        <strain evidence="3">DSM 101947</strain>
    </source>
</reference>
<dbReference type="KEGG" id="dfn:CVE23_18495"/>
<protein>
    <recommendedName>
        <fullName evidence="1">IraD/Gp25-like domain-containing protein</fullName>
    </recommendedName>
</protein>
<proteinExistence type="predicted"/>
<dbReference type="SUPFAM" id="SSF160719">
    <property type="entry name" value="gpW/gp25-like"/>
    <property type="match status" value="1"/>
</dbReference>